<feature type="signal peptide" evidence="1">
    <location>
        <begin position="1"/>
        <end position="22"/>
    </location>
</feature>
<evidence type="ECO:0000256" key="1">
    <source>
        <dbReference type="SAM" id="SignalP"/>
    </source>
</evidence>
<reference evidence="2" key="2">
    <citation type="submission" date="2020-08" db="EMBL/GenBank/DDBJ databases">
        <title>Plant Genome Project.</title>
        <authorList>
            <person name="Zhang R.-G."/>
        </authorList>
    </citation>
    <scope>NUCLEOTIDE SEQUENCE</scope>
    <source>
        <strain evidence="2">Huo1</strain>
        <tissue evidence="2">Leaf</tissue>
    </source>
</reference>
<accession>A0A8X8VZY2</accession>
<evidence type="ECO:0000313" key="3">
    <source>
        <dbReference type="Proteomes" id="UP000298416"/>
    </source>
</evidence>
<dbReference type="EMBL" id="PNBA02000022">
    <property type="protein sequence ID" value="KAG6385495.1"/>
    <property type="molecule type" value="Genomic_DNA"/>
</dbReference>
<feature type="chain" id="PRO_5036450187" description="Root cap" evidence="1">
    <location>
        <begin position="23"/>
        <end position="341"/>
    </location>
</feature>
<sequence>MKITLSKCVFIILLIHASQVFAEYEETVVCTNKKSPCFLNRITCPKQCPTRKPKDPKAKACFINCESPICKAECRRRKPSCNGVGAACYDPRFIGADGSVFYFHGKSSEHFTLVSDTNLQINARFIGHRPAGKTRDYTWIQSLGILFGPHSLSVEATKTAKWDSRIDHLRFLYNGNEVALPQGFLSSWKSEGGEATLERVASANSAIISIPGIVEIGVNAVPITREDDRIHNYQIPDNDCFAHLEVQFRFMDLSGDVEGVLGRTYRPDYESHARLGIAMPVVGGEDNYRTTSLLAPDCKKCVFSSINNEGGGAARASINRGNGRMDCSDRFSGGNGIACKK</sequence>
<evidence type="ECO:0000313" key="2">
    <source>
        <dbReference type="EMBL" id="KAG6385495.1"/>
    </source>
</evidence>
<keyword evidence="3" id="KW-1185">Reference proteome</keyword>
<proteinExistence type="predicted"/>
<evidence type="ECO:0008006" key="4">
    <source>
        <dbReference type="Google" id="ProtNLM"/>
    </source>
</evidence>
<protein>
    <recommendedName>
        <fullName evidence="4">Root cap</fullName>
    </recommendedName>
</protein>
<dbReference type="AlphaFoldDB" id="A0A8X8VZY2"/>
<dbReference type="PANTHER" id="PTHR31656">
    <property type="entry name" value="ROOT CAP DOMAIN-CONTAINING PROTEIN"/>
    <property type="match status" value="1"/>
</dbReference>
<dbReference type="OrthoDB" id="2012063at2759"/>
<organism evidence="2">
    <name type="scientific">Salvia splendens</name>
    <name type="common">Scarlet sage</name>
    <dbReference type="NCBI Taxonomy" id="180675"/>
    <lineage>
        <taxon>Eukaryota</taxon>
        <taxon>Viridiplantae</taxon>
        <taxon>Streptophyta</taxon>
        <taxon>Embryophyta</taxon>
        <taxon>Tracheophyta</taxon>
        <taxon>Spermatophyta</taxon>
        <taxon>Magnoliopsida</taxon>
        <taxon>eudicotyledons</taxon>
        <taxon>Gunneridae</taxon>
        <taxon>Pentapetalae</taxon>
        <taxon>asterids</taxon>
        <taxon>lamiids</taxon>
        <taxon>Lamiales</taxon>
        <taxon>Lamiaceae</taxon>
        <taxon>Nepetoideae</taxon>
        <taxon>Mentheae</taxon>
        <taxon>Salviinae</taxon>
        <taxon>Salvia</taxon>
        <taxon>Salvia subgen. Calosphace</taxon>
        <taxon>core Calosphace</taxon>
    </lineage>
</organism>
<comment type="caution">
    <text evidence="2">The sequence shown here is derived from an EMBL/GenBank/DDBJ whole genome shotgun (WGS) entry which is preliminary data.</text>
</comment>
<gene>
    <name evidence="2" type="ORF">SASPL_154330</name>
</gene>
<dbReference type="Proteomes" id="UP000298416">
    <property type="component" value="Unassembled WGS sequence"/>
</dbReference>
<dbReference type="InterPro" id="IPR009646">
    <property type="entry name" value="Root_cap"/>
</dbReference>
<reference evidence="2" key="1">
    <citation type="submission" date="2018-01" db="EMBL/GenBank/DDBJ databases">
        <authorList>
            <person name="Mao J.F."/>
        </authorList>
    </citation>
    <scope>NUCLEOTIDE SEQUENCE</scope>
    <source>
        <strain evidence="2">Huo1</strain>
        <tissue evidence="2">Leaf</tissue>
    </source>
</reference>
<name>A0A8X8VZY2_SALSN</name>
<dbReference type="Pfam" id="PF06830">
    <property type="entry name" value="Root_cap"/>
    <property type="match status" value="1"/>
</dbReference>
<keyword evidence="1" id="KW-0732">Signal</keyword>